<dbReference type="GeneID" id="100091760"/>
<dbReference type="SMART" id="SM01319">
    <property type="entry name" value="Tankyrase_bdg_C"/>
    <property type="match status" value="1"/>
</dbReference>
<dbReference type="GeneTree" id="ENSGT00940000154184"/>
<name>F6S6T6_ORNAN</name>
<organism evidence="3 4">
    <name type="scientific">Ornithorhynchus anatinus</name>
    <name type="common">Duckbill platypus</name>
    <dbReference type="NCBI Taxonomy" id="9258"/>
    <lineage>
        <taxon>Eukaryota</taxon>
        <taxon>Metazoa</taxon>
        <taxon>Chordata</taxon>
        <taxon>Craniata</taxon>
        <taxon>Vertebrata</taxon>
        <taxon>Euteleostomi</taxon>
        <taxon>Mammalia</taxon>
        <taxon>Monotremata</taxon>
        <taxon>Ornithorhynchidae</taxon>
        <taxon>Ornithorhynchus</taxon>
    </lineage>
</organism>
<dbReference type="InterPro" id="IPR040006">
    <property type="entry name" value="TNKS1BP1-like"/>
</dbReference>
<evidence type="ECO:0000256" key="1">
    <source>
        <dbReference type="SAM" id="MobiDB-lite"/>
    </source>
</evidence>
<dbReference type="Bgee" id="ENSOANG00000004091">
    <property type="expression patterns" value="Expressed in liver and 8 other cell types or tissues"/>
</dbReference>
<keyword evidence="4" id="KW-1185">Reference proteome</keyword>
<feature type="compositionally biased region" description="Polar residues" evidence="1">
    <location>
        <begin position="137"/>
        <end position="152"/>
    </location>
</feature>
<dbReference type="InParanoid" id="F6S6T6"/>
<evidence type="ECO:0000259" key="2">
    <source>
        <dbReference type="SMART" id="SM01319"/>
    </source>
</evidence>
<evidence type="ECO:0000313" key="3">
    <source>
        <dbReference type="Ensembl" id="ENSOANP00000006493.2"/>
    </source>
</evidence>
<reference evidence="3" key="2">
    <citation type="submission" date="2025-09" db="UniProtKB">
        <authorList>
            <consortium name="Ensembl"/>
        </authorList>
    </citation>
    <scope>IDENTIFICATION</scope>
    <source>
        <strain evidence="3">Glennie</strain>
    </source>
</reference>
<dbReference type="InterPro" id="IPR032764">
    <property type="entry name" value="Tankyrase-bd_C"/>
</dbReference>
<dbReference type="AlphaFoldDB" id="F6S6T6"/>
<dbReference type="PANTHER" id="PTHR22042">
    <property type="entry name" value="TANKYRASE 1 BINDING PROTEIN"/>
    <property type="match status" value="1"/>
</dbReference>
<gene>
    <name evidence="3" type="primary">KIAA1671</name>
</gene>
<dbReference type="OMA" id="EEANNAW"/>
<reference evidence="3" key="1">
    <citation type="submission" date="2025-08" db="UniProtKB">
        <authorList>
            <consortium name="Ensembl"/>
        </authorList>
    </citation>
    <scope>IDENTIFICATION</scope>
    <source>
        <strain evidence="3">Glennie</strain>
    </source>
</reference>
<sequence length="398" mass="43381">MEYLGDKLTVAQTHVSQWMGTVRRSLQGALNLVTTAVAHDRAGGEAGGRTPFKRTASFRHLASRGRESFRRFSVRSQQRFSSLRKRQAGSEPRDLDQLRDCLTRASPEAKDTDTLVQEADSQYGTWNEQGHSRDSFTAESPSSDSTVSSARKQQPGVRPPSLSSQTEPTSGAAQIGGDSSRDQRSISLDRSSTDLDSTDGTEASLPALPDPDGKSDDFSFIDRTSVLDSSALKTRVQLSKRSRRRAPTSHSCRGARTPEAADGTPLPEENGSSWMFRDSTEEKSPAPREDGDGGDEEASPRSERVPGGPAPRRPAFPGMDPSVLKAQLRKRQEEDVPAEATSSKKWSKSPKSPFHAGNLGSRVLPPGGVKEDGSQDSSPQWLKELKSKKRQSQYENQA</sequence>
<dbReference type="CTD" id="85379"/>
<dbReference type="eggNOG" id="ENOG502QWAQ">
    <property type="taxonomic scope" value="Eukaryota"/>
</dbReference>
<feature type="region of interest" description="Disordered" evidence="1">
    <location>
        <begin position="73"/>
        <end position="98"/>
    </location>
</feature>
<dbReference type="Ensembl" id="ENSOANT00000006495.3">
    <property type="protein sequence ID" value="ENSOANP00000006493.2"/>
    <property type="gene ID" value="ENSOANG00000004091.3"/>
</dbReference>
<feature type="compositionally biased region" description="Basic and acidic residues" evidence="1">
    <location>
        <begin position="278"/>
        <end position="291"/>
    </location>
</feature>
<proteinExistence type="predicted"/>
<dbReference type="STRING" id="9258.ENSOANP00000006493"/>
<feature type="compositionally biased region" description="Basic residues" evidence="1">
    <location>
        <begin position="238"/>
        <end position="247"/>
    </location>
</feature>
<feature type="domain" description="Tankyrase 1-binding protein C-terminal" evidence="2">
    <location>
        <begin position="215"/>
        <end position="389"/>
    </location>
</feature>
<dbReference type="Proteomes" id="UP000002279">
    <property type="component" value="Unplaced"/>
</dbReference>
<evidence type="ECO:0000313" key="4">
    <source>
        <dbReference type="Proteomes" id="UP000002279"/>
    </source>
</evidence>
<dbReference type="PANTHER" id="PTHR22042:SF3">
    <property type="entry name" value="RIKEN CDNA 2900026A02 GENE"/>
    <property type="match status" value="1"/>
</dbReference>
<feature type="compositionally biased region" description="Polar residues" evidence="1">
    <location>
        <begin position="226"/>
        <end position="237"/>
    </location>
</feature>
<feature type="compositionally biased region" description="Polar residues" evidence="1">
    <location>
        <begin position="161"/>
        <end position="172"/>
    </location>
</feature>
<dbReference type="Pfam" id="PF15327">
    <property type="entry name" value="Tankyrase_bdg_C"/>
    <property type="match status" value="1"/>
</dbReference>
<protein>
    <recommendedName>
        <fullName evidence="2">Tankyrase 1-binding protein C-terminal domain-containing protein</fullName>
    </recommendedName>
</protein>
<dbReference type="RefSeq" id="XP_039771070.1">
    <property type="nucleotide sequence ID" value="XM_039915136.1"/>
</dbReference>
<dbReference type="HOGENOM" id="CLU_064320_0_0_1"/>
<accession>F6S6T6</accession>
<feature type="region of interest" description="Disordered" evidence="1">
    <location>
        <begin position="124"/>
        <end position="398"/>
    </location>
</feature>